<dbReference type="SMART" id="SM00387">
    <property type="entry name" value="HATPase_c"/>
    <property type="match status" value="1"/>
</dbReference>
<dbReference type="CDD" id="cd00075">
    <property type="entry name" value="HATPase"/>
    <property type="match status" value="1"/>
</dbReference>
<dbReference type="Gene3D" id="1.20.5.1040">
    <property type="entry name" value="Sensor protein qsec"/>
    <property type="match status" value="1"/>
</dbReference>
<keyword evidence="11" id="KW-0902">Two-component regulatory system</keyword>
<dbReference type="InterPro" id="IPR003594">
    <property type="entry name" value="HATPase_dom"/>
</dbReference>
<dbReference type="EMBL" id="WMIE01000017">
    <property type="protein sequence ID" value="MTH79580.1"/>
    <property type="molecule type" value="Genomic_DNA"/>
</dbReference>
<dbReference type="CDD" id="cd00082">
    <property type="entry name" value="HisKA"/>
    <property type="match status" value="1"/>
</dbReference>
<accession>A0A6L6JC82</accession>
<keyword evidence="8 14" id="KW-0418">Kinase</keyword>
<keyword evidence="7" id="KW-0547">Nucleotide-binding</keyword>
<dbReference type="Pfam" id="PF00512">
    <property type="entry name" value="HisKA"/>
    <property type="match status" value="1"/>
</dbReference>
<keyword evidence="12" id="KW-0472">Membrane</keyword>
<keyword evidence="10 12" id="KW-1133">Transmembrane helix</keyword>
<keyword evidence="4" id="KW-0597">Phosphoprotein</keyword>
<dbReference type="Gene3D" id="1.10.287.130">
    <property type="match status" value="1"/>
</dbReference>
<comment type="subcellular location">
    <subcellularLocation>
        <location evidence="2">Membrane</location>
        <topology evidence="2">Multi-pass membrane protein</topology>
    </subcellularLocation>
</comment>
<evidence type="ECO:0000259" key="13">
    <source>
        <dbReference type="PROSITE" id="PS50109"/>
    </source>
</evidence>
<dbReference type="InterPro" id="IPR005467">
    <property type="entry name" value="His_kinase_dom"/>
</dbReference>
<sequence length="430" mass="46057">MKGPSDGVPMSRPRSLRRDLALGFGAGIALTWLIALLVGWAILRREIDEVYDAALGRTADRLLAIEGIPGGTPRRSDLVARMTGPEGQVLFRSRNADDALFASHRDEGFSDAGDMRVLTIKTEGGGLLQVAAPLEERGAAARETLAGMLLPSILLLPLAFLGVSWFTRRRLAPVEVLSREVAGRDARDLRSLGLNDLPAELEPIQKAVDQLMAQLDMALTAERDFSSNAAHELRTPIAATLAQTQRLIAETKDAESRSRAEGIATSLRRLSRLSEKLLDLARAEGMSGHDHGLHDMVPVLRLLASDFDGRVRLELPDAPAPIAMDIDAFAVLARNLIENALVHGTSPATVRLSASSLVVENSGPPVAPEALAKLTRRFERAGSQNLGSGLGLAIVETIARNADAALHLTSPAPGKLDGFLAEVRFDCSKT</sequence>
<evidence type="ECO:0000256" key="6">
    <source>
        <dbReference type="ARBA" id="ARBA00022692"/>
    </source>
</evidence>
<dbReference type="Proteomes" id="UP000478183">
    <property type="component" value="Unassembled WGS sequence"/>
</dbReference>
<dbReference type="InterPro" id="IPR050428">
    <property type="entry name" value="TCS_sensor_his_kinase"/>
</dbReference>
<comment type="caution">
    <text evidence="14">The sequence shown here is derived from an EMBL/GenBank/DDBJ whole genome shotgun (WGS) entry which is preliminary data.</text>
</comment>
<dbReference type="PANTHER" id="PTHR45436">
    <property type="entry name" value="SENSOR HISTIDINE KINASE YKOH"/>
    <property type="match status" value="1"/>
</dbReference>
<evidence type="ECO:0000313" key="14">
    <source>
        <dbReference type="EMBL" id="MTH79580.1"/>
    </source>
</evidence>
<evidence type="ECO:0000256" key="7">
    <source>
        <dbReference type="ARBA" id="ARBA00022741"/>
    </source>
</evidence>
<evidence type="ECO:0000256" key="4">
    <source>
        <dbReference type="ARBA" id="ARBA00022553"/>
    </source>
</evidence>
<evidence type="ECO:0000256" key="8">
    <source>
        <dbReference type="ARBA" id="ARBA00022777"/>
    </source>
</evidence>
<dbReference type="SUPFAM" id="SSF47384">
    <property type="entry name" value="Homodimeric domain of signal transducing histidine kinase"/>
    <property type="match status" value="1"/>
</dbReference>
<dbReference type="InterPro" id="IPR036890">
    <property type="entry name" value="HATPase_C_sf"/>
</dbReference>
<evidence type="ECO:0000256" key="5">
    <source>
        <dbReference type="ARBA" id="ARBA00022679"/>
    </source>
</evidence>
<proteinExistence type="predicted"/>
<dbReference type="InterPro" id="IPR003661">
    <property type="entry name" value="HisK_dim/P_dom"/>
</dbReference>
<dbReference type="OrthoDB" id="9809766at2"/>
<dbReference type="AlphaFoldDB" id="A0A6L6JC82"/>
<name>A0A6L6JC82_9RHOB</name>
<dbReference type="EC" id="2.7.13.3" evidence="3"/>
<evidence type="ECO:0000256" key="3">
    <source>
        <dbReference type="ARBA" id="ARBA00012438"/>
    </source>
</evidence>
<dbReference type="GO" id="GO:0005886">
    <property type="term" value="C:plasma membrane"/>
    <property type="evidence" value="ECO:0007669"/>
    <property type="project" value="TreeGrafter"/>
</dbReference>
<evidence type="ECO:0000313" key="15">
    <source>
        <dbReference type="Proteomes" id="UP000478183"/>
    </source>
</evidence>
<evidence type="ECO:0000256" key="11">
    <source>
        <dbReference type="ARBA" id="ARBA00023012"/>
    </source>
</evidence>
<dbReference type="Pfam" id="PF02518">
    <property type="entry name" value="HATPase_c"/>
    <property type="match status" value="1"/>
</dbReference>
<keyword evidence="15" id="KW-1185">Reference proteome</keyword>
<dbReference type="Gene3D" id="3.30.565.10">
    <property type="entry name" value="Histidine kinase-like ATPase, C-terminal domain"/>
    <property type="match status" value="1"/>
</dbReference>
<dbReference type="InterPro" id="IPR036097">
    <property type="entry name" value="HisK_dim/P_sf"/>
</dbReference>
<dbReference type="PANTHER" id="PTHR45436:SF14">
    <property type="entry name" value="SENSOR PROTEIN QSEC"/>
    <property type="match status" value="1"/>
</dbReference>
<evidence type="ECO:0000256" key="9">
    <source>
        <dbReference type="ARBA" id="ARBA00022840"/>
    </source>
</evidence>
<evidence type="ECO:0000256" key="1">
    <source>
        <dbReference type="ARBA" id="ARBA00000085"/>
    </source>
</evidence>
<gene>
    <name evidence="14" type="ORF">GL286_17845</name>
</gene>
<keyword evidence="5" id="KW-0808">Transferase</keyword>
<comment type="catalytic activity">
    <reaction evidence="1">
        <text>ATP + protein L-histidine = ADP + protein N-phospho-L-histidine.</text>
        <dbReference type="EC" id="2.7.13.3"/>
    </reaction>
</comment>
<feature type="transmembrane region" description="Helical" evidence="12">
    <location>
        <begin position="20"/>
        <end position="43"/>
    </location>
</feature>
<feature type="transmembrane region" description="Helical" evidence="12">
    <location>
        <begin position="145"/>
        <end position="166"/>
    </location>
</feature>
<dbReference type="GO" id="GO:0000155">
    <property type="term" value="F:phosphorelay sensor kinase activity"/>
    <property type="evidence" value="ECO:0007669"/>
    <property type="project" value="InterPro"/>
</dbReference>
<dbReference type="SMART" id="SM00388">
    <property type="entry name" value="HisKA"/>
    <property type="match status" value="1"/>
</dbReference>
<evidence type="ECO:0000256" key="10">
    <source>
        <dbReference type="ARBA" id="ARBA00022989"/>
    </source>
</evidence>
<evidence type="ECO:0000256" key="12">
    <source>
        <dbReference type="SAM" id="Phobius"/>
    </source>
</evidence>
<organism evidence="14 15">
    <name type="scientific">Paracoccus aestuariivivens</name>
    <dbReference type="NCBI Taxonomy" id="1820333"/>
    <lineage>
        <taxon>Bacteria</taxon>
        <taxon>Pseudomonadati</taxon>
        <taxon>Pseudomonadota</taxon>
        <taxon>Alphaproteobacteria</taxon>
        <taxon>Rhodobacterales</taxon>
        <taxon>Paracoccaceae</taxon>
        <taxon>Paracoccus</taxon>
    </lineage>
</organism>
<feature type="domain" description="Histidine kinase" evidence="13">
    <location>
        <begin position="228"/>
        <end position="429"/>
    </location>
</feature>
<evidence type="ECO:0000256" key="2">
    <source>
        <dbReference type="ARBA" id="ARBA00004141"/>
    </source>
</evidence>
<dbReference type="SUPFAM" id="SSF55874">
    <property type="entry name" value="ATPase domain of HSP90 chaperone/DNA topoisomerase II/histidine kinase"/>
    <property type="match status" value="1"/>
</dbReference>
<keyword evidence="6 12" id="KW-0812">Transmembrane</keyword>
<keyword evidence="9" id="KW-0067">ATP-binding</keyword>
<protein>
    <recommendedName>
        <fullName evidence="3">histidine kinase</fullName>
        <ecNumber evidence="3">2.7.13.3</ecNumber>
    </recommendedName>
</protein>
<dbReference type="PROSITE" id="PS50109">
    <property type="entry name" value="HIS_KIN"/>
    <property type="match status" value="1"/>
</dbReference>
<dbReference type="GO" id="GO:0005524">
    <property type="term" value="F:ATP binding"/>
    <property type="evidence" value="ECO:0007669"/>
    <property type="project" value="UniProtKB-KW"/>
</dbReference>
<reference evidence="14 15" key="1">
    <citation type="submission" date="2019-11" db="EMBL/GenBank/DDBJ databases">
        <authorList>
            <person name="Dong K."/>
        </authorList>
    </citation>
    <scope>NUCLEOTIDE SEQUENCE [LARGE SCALE GENOMIC DNA]</scope>
    <source>
        <strain evidence="14 15">NBRC 111993</strain>
    </source>
</reference>